<proteinExistence type="predicted"/>
<reference evidence="4" key="2">
    <citation type="submission" date="2023-05" db="EMBL/GenBank/DDBJ databases">
        <authorList>
            <consortium name="Lawrence Berkeley National Laboratory"/>
            <person name="Steindorff A."/>
            <person name="Hensen N."/>
            <person name="Bonometti L."/>
            <person name="Westerberg I."/>
            <person name="Brannstrom I.O."/>
            <person name="Guillou S."/>
            <person name="Cros-Aarteil S."/>
            <person name="Calhoun S."/>
            <person name="Haridas S."/>
            <person name="Kuo A."/>
            <person name="Mondo S."/>
            <person name="Pangilinan J."/>
            <person name="Riley R."/>
            <person name="Labutti K."/>
            <person name="Andreopoulos B."/>
            <person name="Lipzen A."/>
            <person name="Chen C."/>
            <person name="Yanf M."/>
            <person name="Daum C."/>
            <person name="Ng V."/>
            <person name="Clum A."/>
            <person name="Ohm R."/>
            <person name="Martin F."/>
            <person name="Silar P."/>
            <person name="Natvig D."/>
            <person name="Lalanne C."/>
            <person name="Gautier V."/>
            <person name="Ament-Velasquez S.L."/>
            <person name="Kruys A."/>
            <person name="Hutchinson M.I."/>
            <person name="Powell A.J."/>
            <person name="Barry K."/>
            <person name="Miller A.N."/>
            <person name="Grigoriev I.V."/>
            <person name="Debuchy R."/>
            <person name="Gladieux P."/>
            <person name="Thoren M.H."/>
            <person name="Johannesson H."/>
        </authorList>
    </citation>
    <scope>NUCLEOTIDE SEQUENCE</scope>
    <source>
        <strain evidence="4">CBS 141.50</strain>
    </source>
</reference>
<feature type="compositionally biased region" description="Polar residues" evidence="2">
    <location>
        <begin position="36"/>
        <end position="46"/>
    </location>
</feature>
<evidence type="ECO:0000313" key="5">
    <source>
        <dbReference type="Proteomes" id="UP001302676"/>
    </source>
</evidence>
<comment type="caution">
    <text evidence="4">The sequence shown here is derived from an EMBL/GenBank/DDBJ whole genome shotgun (WGS) entry which is preliminary data.</text>
</comment>
<evidence type="ECO:0000256" key="2">
    <source>
        <dbReference type="SAM" id="MobiDB-lite"/>
    </source>
</evidence>
<dbReference type="EMBL" id="MU853638">
    <property type="protein sequence ID" value="KAK4140185.1"/>
    <property type="molecule type" value="Genomic_DNA"/>
</dbReference>
<dbReference type="PROSITE" id="PS50837">
    <property type="entry name" value="NACHT"/>
    <property type="match status" value="1"/>
</dbReference>
<dbReference type="RefSeq" id="XP_062633556.1">
    <property type="nucleotide sequence ID" value="XM_062782051.1"/>
</dbReference>
<dbReference type="GeneID" id="87818664"/>
<dbReference type="AlphaFoldDB" id="A0AAN6UWB2"/>
<accession>A0AAN6UWB2</accession>
<name>A0AAN6UWB2_9PEZI</name>
<dbReference type="SUPFAM" id="SSF52540">
    <property type="entry name" value="P-loop containing nucleoside triphosphate hydrolases"/>
    <property type="match status" value="1"/>
</dbReference>
<protein>
    <recommendedName>
        <fullName evidence="3">NACHT domain-containing protein</fullName>
    </recommendedName>
</protein>
<keyword evidence="5" id="KW-1185">Reference proteome</keyword>
<evidence type="ECO:0000259" key="3">
    <source>
        <dbReference type="PROSITE" id="PS50837"/>
    </source>
</evidence>
<reference evidence="4" key="1">
    <citation type="journal article" date="2023" name="Mol. Phylogenet. Evol.">
        <title>Genome-scale phylogeny and comparative genomics of the fungal order Sordariales.</title>
        <authorList>
            <person name="Hensen N."/>
            <person name="Bonometti L."/>
            <person name="Westerberg I."/>
            <person name="Brannstrom I.O."/>
            <person name="Guillou S."/>
            <person name="Cros-Aarteil S."/>
            <person name="Calhoun S."/>
            <person name="Haridas S."/>
            <person name="Kuo A."/>
            <person name="Mondo S."/>
            <person name="Pangilinan J."/>
            <person name="Riley R."/>
            <person name="LaButti K."/>
            <person name="Andreopoulos B."/>
            <person name="Lipzen A."/>
            <person name="Chen C."/>
            <person name="Yan M."/>
            <person name="Daum C."/>
            <person name="Ng V."/>
            <person name="Clum A."/>
            <person name="Steindorff A."/>
            <person name="Ohm R.A."/>
            <person name="Martin F."/>
            <person name="Silar P."/>
            <person name="Natvig D.O."/>
            <person name="Lalanne C."/>
            <person name="Gautier V."/>
            <person name="Ament-Velasquez S.L."/>
            <person name="Kruys A."/>
            <person name="Hutchinson M.I."/>
            <person name="Powell A.J."/>
            <person name="Barry K."/>
            <person name="Miller A.N."/>
            <person name="Grigoriev I.V."/>
            <person name="Debuchy R."/>
            <person name="Gladieux P."/>
            <person name="Hiltunen Thoren M."/>
            <person name="Johannesson H."/>
        </authorList>
    </citation>
    <scope>NUCLEOTIDE SEQUENCE</scope>
    <source>
        <strain evidence="4">CBS 141.50</strain>
    </source>
</reference>
<dbReference type="Proteomes" id="UP001302676">
    <property type="component" value="Unassembled WGS sequence"/>
</dbReference>
<sequence>MSASTSSREKGTRQRLREGLGRLRSKFRPHAKDSTGKPTSVLSSSPKPDFEHSSPSIGPEPVVRQDDAPKQSDGPVALPPGIEDGKAVFESALEKDSSLGEAETTNPSPPSDLWSAAYREAVELIGKDIDITILQGESIAQLFEKLEQLDKDATQESAFVRGVRYLRTLQVPLETFKLGLDLASPLTSLEPTAATVTGFVKSVTTIAISVSTADRRFGEQIGQLLQQLSYIDDCDTLGQKTGKKDIHKALVSVYQKLLEFYHAALQILSKKGAKLVMKIVLENGKLPAIVQDFLQHAQQLQKLVEKATLEIVEDIKNMLYDHRINTWLGVSDQIKRQGQYHDSLQYLRSNEACEFLLANPRFIDWYYHGAGSQQLVILGDVGSGKTVAMSYLIDMLGEQNKHQLPLPKLCYYYCRDDGTGTAAHILSALTLSLLVQLPGLKKGFVEWYQEALASGIDPATNVKVLEQWLRGTLMTLDRPIIFAIDGLDECDKRSRSRLLQSLGELSLATPRFKVLVSSRAEEEITRQLKGMSTITLVPDVMRDALIVERTVDSQLSDLPEDVKGLVTGTLSRLAQGSAIWTKMTVELIEIRQINAFNAMRDFLKQLPQPRQLSDLYSHLLMRYTMGDPENRRLATTALEVLAVSKRPLSLLELGWAVALGVTRNPVGSVEGLARLVDHMRVIKLIRPFVARIDTGDNKKYQVKLVHQSVKEFILTELVTAGSSTSTHQAEHPPPPPAEYPEATMLNICLQYLLLNEINTIDFFSPELLAIHELPFDVDVFTASHWPTYDAQTTWDELEQDMLHYDPNERGFGEFFVYASCYWVDHFGAVSAASLLPALGDIERVCQAGSKRLANWMAQNQRPSCTILARYPFNPDLHDPLSVTALLGSEAMLRRMLAESDFSDRSRFRSLSGAGAAEQVLRDSGELSRVRLIWDSGVGMQIRTGEFIQLAVEQWSFGPFGRERGDWEVVFGLVNDMLEEMVRDGWPEVFVSLAVRTRCTPMLQVLKEAAQKHPGFASAVDKSGTLGGSNISAE</sequence>
<dbReference type="Gene3D" id="3.40.50.300">
    <property type="entry name" value="P-loop containing nucleotide triphosphate hydrolases"/>
    <property type="match status" value="1"/>
</dbReference>
<feature type="domain" description="NACHT" evidence="3">
    <location>
        <begin position="373"/>
        <end position="519"/>
    </location>
</feature>
<dbReference type="PANTHER" id="PTHR10039">
    <property type="entry name" value="AMELOGENIN"/>
    <property type="match status" value="1"/>
</dbReference>
<gene>
    <name evidence="4" type="ORF">C8A04DRAFT_32311</name>
</gene>
<evidence type="ECO:0000256" key="1">
    <source>
        <dbReference type="ARBA" id="ARBA00022737"/>
    </source>
</evidence>
<organism evidence="4 5">
    <name type="scientific">Dichotomopilus funicola</name>
    <dbReference type="NCBI Taxonomy" id="1934379"/>
    <lineage>
        <taxon>Eukaryota</taxon>
        <taxon>Fungi</taxon>
        <taxon>Dikarya</taxon>
        <taxon>Ascomycota</taxon>
        <taxon>Pezizomycotina</taxon>
        <taxon>Sordariomycetes</taxon>
        <taxon>Sordariomycetidae</taxon>
        <taxon>Sordariales</taxon>
        <taxon>Chaetomiaceae</taxon>
        <taxon>Dichotomopilus</taxon>
    </lineage>
</organism>
<dbReference type="Pfam" id="PF24883">
    <property type="entry name" value="NPHP3_N"/>
    <property type="match status" value="1"/>
</dbReference>
<evidence type="ECO:0000313" key="4">
    <source>
        <dbReference type="EMBL" id="KAK4140185.1"/>
    </source>
</evidence>
<dbReference type="InterPro" id="IPR056884">
    <property type="entry name" value="NPHP3-like_N"/>
</dbReference>
<feature type="region of interest" description="Disordered" evidence="2">
    <location>
        <begin position="1"/>
        <end position="83"/>
    </location>
</feature>
<dbReference type="InterPro" id="IPR027417">
    <property type="entry name" value="P-loop_NTPase"/>
</dbReference>
<dbReference type="InterPro" id="IPR007111">
    <property type="entry name" value="NACHT_NTPase"/>
</dbReference>
<feature type="compositionally biased region" description="Basic and acidic residues" evidence="2">
    <location>
        <begin position="7"/>
        <end position="21"/>
    </location>
</feature>
<keyword evidence="1" id="KW-0677">Repeat</keyword>
<dbReference type="PANTHER" id="PTHR10039:SF10">
    <property type="entry name" value="NACHT DOMAIN-CONTAINING PROTEIN"/>
    <property type="match status" value="1"/>
</dbReference>